<dbReference type="RefSeq" id="YP_004901682.1">
    <property type="nucleotide sequence ID" value="NC_016080.1"/>
</dbReference>
<keyword evidence="7" id="KW-1043">Host membrane</keyword>
<name>G5CCW7_9VIRU</name>
<evidence type="ECO:0000313" key="14">
    <source>
        <dbReference type="EMBL" id="AEQ35302.1"/>
    </source>
</evidence>
<evidence type="ECO:0000256" key="12">
    <source>
        <dbReference type="ARBA" id="ARBA00032240"/>
    </source>
</evidence>
<evidence type="ECO:0000256" key="2">
    <source>
        <dbReference type="ARBA" id="ARBA00004625"/>
    </source>
</evidence>
<evidence type="ECO:0000256" key="10">
    <source>
        <dbReference type="ARBA" id="ARBA00023136"/>
    </source>
</evidence>
<sequence length="106" mass="11403">MPLTPPANYTSVYVAAAVGLSIALIVGLVTRSTLPHVGDLQHSLPHGGLYKDGTKSINYFKPRSLNSIEAKASFWGQPWCLVILLVAVIICLSRKANVCSTCGRQH</sequence>
<accession>G5CCW7</accession>
<evidence type="ECO:0000256" key="6">
    <source>
        <dbReference type="ARBA" id="ARBA00022692"/>
    </source>
</evidence>
<feature type="transmembrane region" description="Helical" evidence="13">
    <location>
        <begin position="74"/>
        <end position="92"/>
    </location>
</feature>
<feature type="transmembrane region" description="Helical" evidence="13">
    <location>
        <begin position="12"/>
        <end position="30"/>
    </location>
</feature>
<evidence type="ECO:0000256" key="11">
    <source>
        <dbReference type="ARBA" id="ARBA00023184"/>
    </source>
</evidence>
<dbReference type="Proteomes" id="UP000201244">
    <property type="component" value="Segment"/>
</dbReference>
<dbReference type="InterPro" id="IPR001896">
    <property type="entry name" value="Plant_vir_prot"/>
</dbReference>
<dbReference type="GeneID" id="11266130"/>
<comment type="similarity">
    <text evidence="3">Belongs to the Tymovirales TGBp2 protein family.</text>
</comment>
<evidence type="ECO:0000256" key="3">
    <source>
        <dbReference type="ARBA" id="ARBA00010321"/>
    </source>
</evidence>
<dbReference type="GO" id="GO:0044167">
    <property type="term" value="C:host cell endoplasmic reticulum membrane"/>
    <property type="evidence" value="ECO:0007669"/>
    <property type="project" value="UniProtKB-SubCell"/>
</dbReference>
<keyword evidence="10 13" id="KW-0472">Membrane</keyword>
<protein>
    <recommendedName>
        <fullName evidence="4">Movement protein TGB2</fullName>
    </recommendedName>
    <alternativeName>
        <fullName evidence="12">Triple gene block 2 protein</fullName>
    </alternativeName>
</protein>
<evidence type="ECO:0000256" key="8">
    <source>
        <dbReference type="ARBA" id="ARBA00022989"/>
    </source>
</evidence>
<proteinExistence type="inferred from homology"/>
<dbReference type="Pfam" id="PF01307">
    <property type="entry name" value="Plant_vir_prot"/>
    <property type="match status" value="1"/>
</dbReference>
<keyword evidence="15" id="KW-1185">Reference proteome</keyword>
<dbReference type="KEGG" id="vg:11266130"/>
<evidence type="ECO:0000256" key="7">
    <source>
        <dbReference type="ARBA" id="ARBA00022870"/>
    </source>
</evidence>
<organism evidence="14 15">
    <name type="scientific">Mirabilis jalapa mottle virus</name>
    <dbReference type="NCBI Taxonomy" id="1093773"/>
    <lineage>
        <taxon>Viruses</taxon>
        <taxon>Riboviria</taxon>
        <taxon>Orthornavirae</taxon>
        <taxon>Kitrinoviricota</taxon>
        <taxon>Alsuviricetes</taxon>
        <taxon>Tymovirales</taxon>
        <taxon>Betaflexiviridae</taxon>
        <taxon>Quinvirinae</taxon>
        <taxon>Carlavirus</taxon>
        <taxon>Carlavirus mirabilis</taxon>
    </lineage>
</organism>
<evidence type="ECO:0000256" key="1">
    <source>
        <dbReference type="ARBA" id="ARBA00002252"/>
    </source>
</evidence>
<keyword evidence="9" id="KW-0916">Viral movement protein</keyword>
<evidence type="ECO:0000256" key="9">
    <source>
        <dbReference type="ARBA" id="ARBA00023031"/>
    </source>
</evidence>
<evidence type="ECO:0000256" key="13">
    <source>
        <dbReference type="SAM" id="Phobius"/>
    </source>
</evidence>
<keyword evidence="5" id="KW-0813">Transport</keyword>
<comment type="subcellular location">
    <subcellularLocation>
        <location evidence="2">Host endoplasmic reticulum membrane</location>
    </subcellularLocation>
</comment>
<evidence type="ECO:0000256" key="5">
    <source>
        <dbReference type="ARBA" id="ARBA00022448"/>
    </source>
</evidence>
<dbReference type="EMBL" id="JN039374">
    <property type="protein sequence ID" value="AEQ35302.1"/>
    <property type="molecule type" value="Genomic_RNA"/>
</dbReference>
<evidence type="ECO:0000313" key="15">
    <source>
        <dbReference type="Proteomes" id="UP000201244"/>
    </source>
</evidence>
<keyword evidence="6 13" id="KW-0812">Transmembrane</keyword>
<dbReference type="OrthoDB" id="20634at10239"/>
<comment type="function">
    <text evidence="1">Plays a role in viral cell-to-cell propagation, by facilitating genome transport to neighboring plant cells through plasmosdesmata,.</text>
</comment>
<keyword evidence="8 13" id="KW-1133">Transmembrane helix</keyword>
<dbReference type="GO" id="GO:0046740">
    <property type="term" value="P:transport of virus in host, cell to cell"/>
    <property type="evidence" value="ECO:0007669"/>
    <property type="project" value="UniProtKB-KW"/>
</dbReference>
<keyword evidence="11" id="KW-1038">Host endoplasmic reticulum</keyword>
<evidence type="ECO:0000256" key="4">
    <source>
        <dbReference type="ARBA" id="ARBA00013304"/>
    </source>
</evidence>
<reference evidence="14 15" key="1">
    <citation type="journal article" date="2011" name="Arch. Virol.">
        <title>Mirabilis jalapa mottle virus: a new carlavirus infecting four o'clocks.</title>
        <authorList>
            <person name="Hatlestad G.J."/>
            <person name="Elam L."/>
            <person name="Gonzalez A."/>
            <person name="Lloyd A.M."/>
        </authorList>
    </citation>
    <scope>NUCLEOTIDE SEQUENCE [LARGE SCALE GENOMIC DNA]</scope>
</reference>